<gene>
    <name evidence="5" type="ORF">GPA10_20880</name>
</gene>
<feature type="domain" description="N-acetyltransferase" evidence="4">
    <location>
        <begin position="146"/>
        <end position="279"/>
    </location>
</feature>
<reference evidence="5 6" key="1">
    <citation type="submission" date="2019-11" db="EMBL/GenBank/DDBJ databases">
        <title>Streptomyces typhae sp. nov., a novel endophytic actinomycete isolated from the root of cattail pollen (Typha angustifolia L.).</title>
        <authorList>
            <person name="Peng C."/>
        </authorList>
    </citation>
    <scope>NUCLEOTIDE SEQUENCE [LARGE SCALE GENOMIC DNA]</scope>
    <source>
        <strain evidence="6">p1417</strain>
    </source>
</reference>
<feature type="compositionally biased region" description="Low complexity" evidence="3">
    <location>
        <begin position="13"/>
        <end position="36"/>
    </location>
</feature>
<protein>
    <submittedName>
        <fullName evidence="5">GNAT family N-acetyltransferase</fullName>
    </submittedName>
</protein>
<dbReference type="CDD" id="cd04301">
    <property type="entry name" value="NAT_SF"/>
    <property type="match status" value="1"/>
</dbReference>
<organism evidence="5 6">
    <name type="scientific">Streptomyces typhae</name>
    <dbReference type="NCBI Taxonomy" id="2681492"/>
    <lineage>
        <taxon>Bacteria</taxon>
        <taxon>Bacillati</taxon>
        <taxon>Actinomycetota</taxon>
        <taxon>Actinomycetes</taxon>
        <taxon>Kitasatosporales</taxon>
        <taxon>Streptomycetaceae</taxon>
        <taxon>Streptomyces</taxon>
    </lineage>
</organism>
<dbReference type="PANTHER" id="PTHR43420">
    <property type="entry name" value="ACETYLTRANSFERASE"/>
    <property type="match status" value="1"/>
</dbReference>
<feature type="region of interest" description="Disordered" evidence="3">
    <location>
        <begin position="1"/>
        <end position="59"/>
    </location>
</feature>
<dbReference type="Proteomes" id="UP000483802">
    <property type="component" value="Unassembled WGS sequence"/>
</dbReference>
<dbReference type="InterPro" id="IPR016181">
    <property type="entry name" value="Acyl_CoA_acyltransferase"/>
</dbReference>
<evidence type="ECO:0000256" key="3">
    <source>
        <dbReference type="SAM" id="MobiDB-lite"/>
    </source>
</evidence>
<dbReference type="AlphaFoldDB" id="A0A6L6X057"/>
<keyword evidence="1 5" id="KW-0808">Transferase</keyword>
<evidence type="ECO:0000259" key="4">
    <source>
        <dbReference type="PROSITE" id="PS51186"/>
    </source>
</evidence>
<dbReference type="SUPFAM" id="SSF55729">
    <property type="entry name" value="Acyl-CoA N-acyltransferases (Nat)"/>
    <property type="match status" value="1"/>
</dbReference>
<keyword evidence="6" id="KW-1185">Reference proteome</keyword>
<evidence type="ECO:0000256" key="2">
    <source>
        <dbReference type="ARBA" id="ARBA00023315"/>
    </source>
</evidence>
<dbReference type="PROSITE" id="PS51186">
    <property type="entry name" value="GNAT"/>
    <property type="match status" value="1"/>
</dbReference>
<evidence type="ECO:0000256" key="1">
    <source>
        <dbReference type="ARBA" id="ARBA00022679"/>
    </source>
</evidence>
<name>A0A6L6X057_9ACTN</name>
<feature type="compositionally biased region" description="Polar residues" evidence="3">
    <location>
        <begin position="1"/>
        <end position="10"/>
    </location>
</feature>
<evidence type="ECO:0000313" key="5">
    <source>
        <dbReference type="EMBL" id="MVO87153.1"/>
    </source>
</evidence>
<dbReference type="EMBL" id="WPNZ01000011">
    <property type="protein sequence ID" value="MVO87153.1"/>
    <property type="molecule type" value="Genomic_DNA"/>
</dbReference>
<dbReference type="InterPro" id="IPR050680">
    <property type="entry name" value="YpeA/RimI_acetyltransf"/>
</dbReference>
<dbReference type="PANTHER" id="PTHR43420:SF3">
    <property type="entry name" value="N-ACETYLTRANSFERASE DOMAIN-CONTAINING PROTEIN"/>
    <property type="match status" value="1"/>
</dbReference>
<sequence>MSARTVQQAVRSAGTAARGGAAGGAAAPGHDTPAARDSPAAPAYDAPVDSAHPLDNPGFASLNGPHAGFAERRGRVVRYPADVSPWLGVPAEPGAEDWADLAAFAGPEGEVPLPGVAARLPEGWVLTADVPGVQLVDAGIAAAPDEAAVLLGPDDVPEMLDLVTRTRPGPFRDRTVELGTYLGIRHRGALVAMAGERLHPPGWTEISAVCTDPAHRGRGLASRLVLAVAHGVRERGETPFLHTAAANTGAIALYESLGFRLRRTVRFRAARVPAAASRGGRSRS</sequence>
<dbReference type="InterPro" id="IPR013653">
    <property type="entry name" value="GCN5-like_dom"/>
</dbReference>
<dbReference type="Pfam" id="PF08445">
    <property type="entry name" value="FR47"/>
    <property type="match status" value="1"/>
</dbReference>
<dbReference type="RefSeq" id="WP_157166832.1">
    <property type="nucleotide sequence ID" value="NZ_WPNZ01000011.1"/>
</dbReference>
<dbReference type="GO" id="GO:0016747">
    <property type="term" value="F:acyltransferase activity, transferring groups other than amino-acyl groups"/>
    <property type="evidence" value="ECO:0007669"/>
    <property type="project" value="InterPro"/>
</dbReference>
<proteinExistence type="predicted"/>
<accession>A0A6L6X057</accession>
<evidence type="ECO:0000313" key="6">
    <source>
        <dbReference type="Proteomes" id="UP000483802"/>
    </source>
</evidence>
<dbReference type="InterPro" id="IPR000182">
    <property type="entry name" value="GNAT_dom"/>
</dbReference>
<keyword evidence="2" id="KW-0012">Acyltransferase</keyword>
<comment type="caution">
    <text evidence="5">The sequence shown here is derived from an EMBL/GenBank/DDBJ whole genome shotgun (WGS) entry which is preliminary data.</text>
</comment>
<dbReference type="Gene3D" id="3.40.630.30">
    <property type="match status" value="1"/>
</dbReference>